<dbReference type="Proteomes" id="UP000015380">
    <property type="component" value="Chromosome"/>
</dbReference>
<dbReference type="eggNOG" id="COG1462">
    <property type="taxonomic scope" value="Bacteria"/>
</dbReference>
<dbReference type="PANTHER" id="PTHR41164:SF1">
    <property type="entry name" value="CURLI PRODUCTION ASSEMBLY_TRANSPORT COMPONENT CSGG"/>
    <property type="match status" value="1"/>
</dbReference>
<dbReference type="PATRIC" id="fig|1198232.3.peg.2153"/>
<keyword evidence="12" id="KW-1185">Reference proteome</keyword>
<feature type="region of interest" description="Disordered" evidence="9">
    <location>
        <begin position="811"/>
        <end position="831"/>
    </location>
</feature>
<dbReference type="KEGG" id="cza:CYCME_2182"/>
<accession>S5TZ48</accession>
<dbReference type="HOGENOM" id="CLU_341230_0_0_6"/>
<gene>
    <name evidence="11" type="ORF">CYCME_2182</name>
</gene>
<comment type="similarity">
    <text evidence="2">Belongs to the CsgG family.</text>
</comment>
<dbReference type="EMBL" id="CP005996">
    <property type="protein sequence ID" value="AGS40495.1"/>
    <property type="molecule type" value="Genomic_DNA"/>
</dbReference>
<evidence type="ECO:0000256" key="4">
    <source>
        <dbReference type="ARBA" id="ARBA00022475"/>
    </source>
</evidence>
<dbReference type="PANTHER" id="PTHR41164">
    <property type="entry name" value="CURLI PRODUCTION ASSEMBLY/TRANSPORT COMPONENT CSGG"/>
    <property type="match status" value="1"/>
</dbReference>
<evidence type="ECO:0000313" key="12">
    <source>
        <dbReference type="Proteomes" id="UP000015380"/>
    </source>
</evidence>
<evidence type="ECO:0000256" key="1">
    <source>
        <dbReference type="ARBA" id="ARBA00003989"/>
    </source>
</evidence>
<name>S5TZ48_9GAMM</name>
<dbReference type="Gene3D" id="3.40.50.10610">
    <property type="entry name" value="ABC-type transport auxiliary lipoprotein component"/>
    <property type="match status" value="3"/>
</dbReference>
<keyword evidence="6" id="KW-0472">Membrane</keyword>
<reference evidence="11 12" key="1">
    <citation type="submission" date="2013-05" db="EMBL/GenBank/DDBJ databases">
        <title>Between feast and famine: a lifestyle of most important marine PAH-degrading bacterium Cycloclasticus sp. 7ME.</title>
        <authorList>
            <person name="Yakimov M.M."/>
            <person name="Messina E."/>
            <person name="Genovese M."/>
            <person name="Denaro R."/>
            <person name="Crisafi F."/>
            <person name="Russo D."/>
            <person name="Cappello S."/>
            <person name="Santisi S."/>
            <person name="Smedile F."/>
            <person name="Golyshina O.V."/>
            <person name="Tran H."/>
            <person name="Pieper D.H."/>
            <person name="Golyshin P.N."/>
            <person name="Giuliano L."/>
        </authorList>
    </citation>
    <scope>NUCLEOTIDE SEQUENCE [LARGE SCALE GENOMIC DNA]</scope>
    <source>
        <strain evidence="11 12">78-ME</strain>
    </source>
</reference>
<evidence type="ECO:0000256" key="5">
    <source>
        <dbReference type="ARBA" id="ARBA00022729"/>
    </source>
</evidence>
<comment type="function">
    <text evidence="1">May be involved in the biogenesis of curli organelles.</text>
</comment>
<evidence type="ECO:0000256" key="7">
    <source>
        <dbReference type="ARBA" id="ARBA00023139"/>
    </source>
</evidence>
<reference evidence="12" key="2">
    <citation type="journal article" date="2016" name="Environ. Microbiol. Rep.">
        <title>Analysis of defence systems and a conjugative IncP-1 plasmid in the marine polyaromatic hydrocarbons-degrading bacterium Cycloclasticus sp. 78-ME.</title>
        <authorList>
            <person name="Yakimov M.M."/>
            <person name="Crisafi F."/>
            <person name="Messina E."/>
            <person name="Smedile F."/>
            <person name="Lopatina A."/>
            <person name="Denaro R."/>
            <person name="Pieper D.H."/>
            <person name="Golyshin P.N."/>
            <person name="Giuliano L."/>
        </authorList>
    </citation>
    <scope>NUCLEOTIDE SEQUENCE [LARGE SCALE GENOMIC DNA]</scope>
    <source>
        <strain evidence="12">78-ME</strain>
    </source>
</reference>
<evidence type="ECO:0000256" key="2">
    <source>
        <dbReference type="ARBA" id="ARBA00008899"/>
    </source>
</evidence>
<dbReference type="InterPro" id="IPR005534">
    <property type="entry name" value="Curli_assmbl/transp-comp_CsgG"/>
</dbReference>
<feature type="signal peptide" evidence="10">
    <location>
        <begin position="1"/>
        <end position="26"/>
    </location>
</feature>
<keyword evidence="4" id="KW-1003">Cell membrane</keyword>
<keyword evidence="8" id="KW-0449">Lipoprotein</keyword>
<proteinExistence type="inferred from homology"/>
<dbReference type="AlphaFoldDB" id="S5TZ48"/>
<evidence type="ECO:0000256" key="8">
    <source>
        <dbReference type="ARBA" id="ARBA00023288"/>
    </source>
</evidence>
<evidence type="ECO:0000313" key="11">
    <source>
        <dbReference type="EMBL" id="AGS40495.1"/>
    </source>
</evidence>
<organism evidence="11 12">
    <name type="scientific">Cycloclasticus zancles 78-ME</name>
    <dbReference type="NCBI Taxonomy" id="1198232"/>
    <lineage>
        <taxon>Bacteria</taxon>
        <taxon>Pseudomonadati</taxon>
        <taxon>Pseudomonadota</taxon>
        <taxon>Gammaproteobacteria</taxon>
        <taxon>Thiotrichales</taxon>
        <taxon>Piscirickettsiaceae</taxon>
        <taxon>Cycloclasticus</taxon>
    </lineage>
</organism>
<evidence type="ECO:0000256" key="9">
    <source>
        <dbReference type="SAM" id="MobiDB-lite"/>
    </source>
</evidence>
<evidence type="ECO:0000256" key="6">
    <source>
        <dbReference type="ARBA" id="ARBA00023136"/>
    </source>
</evidence>
<keyword evidence="7" id="KW-0564">Palmitate</keyword>
<feature type="chain" id="PRO_5004532955" description="Curli production assembly/transport component CsgG" evidence="10">
    <location>
        <begin position="27"/>
        <end position="831"/>
    </location>
</feature>
<keyword evidence="5 10" id="KW-0732">Signal</keyword>
<dbReference type="GO" id="GO:0030288">
    <property type="term" value="C:outer membrane-bounded periplasmic space"/>
    <property type="evidence" value="ECO:0007669"/>
    <property type="project" value="InterPro"/>
</dbReference>
<protein>
    <recommendedName>
        <fullName evidence="3">Curli production assembly/transport component CsgG</fullName>
    </recommendedName>
</protein>
<sequence length="831" mass="90108">MNGFNKSIFFSISMLAILLVSQLSLAAPATLKQQKNKVKIAVMGQGDFHPDRTVQGNIRTLPDGLAARLIEQLSATKRFDVVERSALRHVIREQQFGADIKETDLDKVIEETVDDLADVNGWTVAAASSAADHNDRLKEFKNLGTAIGADYIVYAVLEKQRGSQKKTAVPFSDSQRVMVKNQVDARLRLRVIDAVTGRIIGADSLRTKISDTAFTGKEATQDEYSMFDHLGLQAAISVLDMIFPAQVISADPWVVNRGSNEQVSVGDLYEISREGKDIKDASGISIGKLRKDIGLAKVNQVQKTFSVLSVIEGNLKINDLAIAQKKESGLSVGKTAPSLHKSSDIGGQPAQRPRLAVGLVKAHSTATTGIDANLHIPAFTDTLISRLAQTKRFQLIDRQETDQLIDEQLAQAMAENRDMVSAMGQLKGADYVAIGSVASFTIEERTVRLPGSSRTFVSQAGHIEGNMRIVNARTGDIMESRKISVSQSVEKTGSETRIISELADAFADQVTVNLMNAIYPIKVAAIVSGVAYINRGSDGGLSVGEKLRAVRPGEAIIDPDTGVQLGVAEEELGTVELNEVEDARSKAATNGVALLTGDILKRLDHSKGRLSQQGLASITPKRTGGDATKNDGKVLTLAVGKIKINPRGNNQQLVGINDARITNDLMIKLSQFPEFDIMERKEIDQILDEKAFTSIAAGSAPDTTLSELKGADYLIHAAIDDFSVRAERKKVPYTNEIQIRYFGTVEAGVRLIDVHSGRLTSAIKVRVNERIKQVESQALAVNDLLDLLTTEIATQISDDLSARQKGELVPIGRRAKQAESKPAPAVRRPNF</sequence>
<evidence type="ECO:0000256" key="10">
    <source>
        <dbReference type="SAM" id="SignalP"/>
    </source>
</evidence>
<dbReference type="Pfam" id="PF03783">
    <property type="entry name" value="CsgG"/>
    <property type="match status" value="3"/>
</dbReference>
<evidence type="ECO:0000256" key="3">
    <source>
        <dbReference type="ARBA" id="ARBA00014028"/>
    </source>
</evidence>
<dbReference type="RefSeq" id="WP_020933014.1">
    <property type="nucleotide sequence ID" value="NC_021917.1"/>
</dbReference>